<dbReference type="SMART" id="SM00463">
    <property type="entry name" value="SMR"/>
    <property type="match status" value="1"/>
</dbReference>
<proteinExistence type="predicted"/>
<organism evidence="2 3">
    <name type="scientific">Candidatus Ozemobacter sibiricus</name>
    <dbReference type="NCBI Taxonomy" id="2268124"/>
    <lineage>
        <taxon>Bacteria</taxon>
        <taxon>Candidatus Ozemobacteria</taxon>
        <taxon>Candidatus Ozemobacterales</taxon>
        <taxon>Candidatus Ozemobacteraceae</taxon>
        <taxon>Candidatus Ozemobacter</taxon>
    </lineage>
</organism>
<accession>A0A367ZNV1</accession>
<dbReference type="PANTHER" id="PTHR35562">
    <property type="entry name" value="DNA ENDONUCLEASE SMRA-RELATED"/>
    <property type="match status" value="1"/>
</dbReference>
<name>A0A367ZNV1_9BACT</name>
<dbReference type="EMBL" id="QOQW01000016">
    <property type="protein sequence ID" value="RCK79062.1"/>
    <property type="molecule type" value="Genomic_DNA"/>
</dbReference>
<gene>
    <name evidence="2" type="ORF">OZSIB_0404</name>
</gene>
<dbReference type="InterPro" id="IPR036063">
    <property type="entry name" value="Smr_dom_sf"/>
</dbReference>
<dbReference type="InterPro" id="IPR002625">
    <property type="entry name" value="Smr_dom"/>
</dbReference>
<comment type="caution">
    <text evidence="2">The sequence shown here is derived from an EMBL/GenBank/DDBJ whole genome shotgun (WGS) entry which is preliminary data.</text>
</comment>
<dbReference type="SUPFAM" id="SSF160443">
    <property type="entry name" value="SMR domain-like"/>
    <property type="match status" value="1"/>
</dbReference>
<dbReference type="Pfam" id="PF01713">
    <property type="entry name" value="Smr"/>
    <property type="match status" value="1"/>
</dbReference>
<sequence length="95" mass="10569">MTEPEEPVVIPIDGVLDLHMFRPGEVKDLVPEYLDACQRRGLRHVRIIHGKGLGRLRRTVHALLERLPAVESFALADQEAGGWGATLVVLRPRSA</sequence>
<protein>
    <submittedName>
        <fullName evidence="2">Recombination inhibitory protein MutS2</fullName>
    </submittedName>
</protein>
<evidence type="ECO:0000313" key="3">
    <source>
        <dbReference type="Proteomes" id="UP000252355"/>
    </source>
</evidence>
<evidence type="ECO:0000313" key="2">
    <source>
        <dbReference type="EMBL" id="RCK79062.1"/>
    </source>
</evidence>
<dbReference type="PROSITE" id="PS50828">
    <property type="entry name" value="SMR"/>
    <property type="match status" value="1"/>
</dbReference>
<dbReference type="Gene3D" id="3.30.1370.110">
    <property type="match status" value="1"/>
</dbReference>
<reference evidence="2 3" key="1">
    <citation type="submission" date="2018-05" db="EMBL/GenBank/DDBJ databases">
        <title>A metagenomic window into the 2 km-deep terrestrial subsurface aquifer revealed taxonomically and functionally diverse microbial community comprising novel uncultured bacterial lineages.</title>
        <authorList>
            <person name="Kadnikov V.V."/>
            <person name="Mardanov A.V."/>
            <person name="Beletsky A.V."/>
            <person name="Banks D."/>
            <person name="Pimenov N.V."/>
            <person name="Frank Y.A."/>
            <person name="Karnachuk O.V."/>
            <person name="Ravin N.V."/>
        </authorList>
    </citation>
    <scope>NUCLEOTIDE SEQUENCE [LARGE SCALE GENOMIC DNA]</scope>
    <source>
        <strain evidence="2">BY5</strain>
    </source>
</reference>
<dbReference type="AlphaFoldDB" id="A0A367ZNV1"/>
<feature type="domain" description="Smr" evidence="1">
    <location>
        <begin position="16"/>
        <end position="91"/>
    </location>
</feature>
<dbReference type="Proteomes" id="UP000252355">
    <property type="component" value="Unassembled WGS sequence"/>
</dbReference>
<evidence type="ECO:0000259" key="1">
    <source>
        <dbReference type="PROSITE" id="PS50828"/>
    </source>
</evidence>
<dbReference type="PANTHER" id="PTHR35562:SF2">
    <property type="entry name" value="DNA ENDONUCLEASE SMRA-RELATED"/>
    <property type="match status" value="1"/>
</dbReference>